<comment type="similarity">
    <text evidence="4">Belongs to the RNA methyltransferase RlmH family.</text>
</comment>
<dbReference type="PANTHER" id="PTHR33603:SF1">
    <property type="entry name" value="RIBOSOMAL RNA LARGE SUBUNIT METHYLTRANSFERASE H"/>
    <property type="match status" value="1"/>
</dbReference>
<dbReference type="GO" id="GO:0032259">
    <property type="term" value="P:methylation"/>
    <property type="evidence" value="ECO:0007669"/>
    <property type="project" value="UniProtKB-KW"/>
</dbReference>
<dbReference type="EMBL" id="JBFOLJ010000009">
    <property type="protein sequence ID" value="KAL2508327.1"/>
    <property type="molecule type" value="Genomic_DNA"/>
</dbReference>
<dbReference type="InterPro" id="IPR029026">
    <property type="entry name" value="tRNA_m1G_MTases_N"/>
</dbReference>
<comment type="caution">
    <text evidence="5">The sequence shown here is derived from an EMBL/GenBank/DDBJ whole genome shotgun (WGS) entry which is preliminary data.</text>
</comment>
<protein>
    <submittedName>
        <fullName evidence="5">RNA methyltransferase</fullName>
    </submittedName>
</protein>
<reference evidence="6" key="1">
    <citation type="submission" date="2024-07" db="EMBL/GenBank/DDBJ databases">
        <title>Two chromosome-level genome assemblies of Korean endemic species Abeliophyllum distichum and Forsythia ovata (Oleaceae).</title>
        <authorList>
            <person name="Jang H."/>
        </authorList>
    </citation>
    <scope>NUCLEOTIDE SEQUENCE [LARGE SCALE GENOMIC DNA]</scope>
</reference>
<evidence type="ECO:0000256" key="1">
    <source>
        <dbReference type="ARBA" id="ARBA00022603"/>
    </source>
</evidence>
<dbReference type="GO" id="GO:0008168">
    <property type="term" value="F:methyltransferase activity"/>
    <property type="evidence" value="ECO:0007669"/>
    <property type="project" value="UniProtKB-KW"/>
</dbReference>
<evidence type="ECO:0000256" key="2">
    <source>
        <dbReference type="ARBA" id="ARBA00022679"/>
    </source>
</evidence>
<dbReference type="InterPro" id="IPR003742">
    <property type="entry name" value="RlmH-like"/>
</dbReference>
<dbReference type="Proteomes" id="UP001604277">
    <property type="component" value="Unassembled WGS sequence"/>
</dbReference>
<evidence type="ECO:0000256" key="4">
    <source>
        <dbReference type="ARBA" id="ARBA00038303"/>
    </source>
</evidence>
<evidence type="ECO:0000313" key="6">
    <source>
        <dbReference type="Proteomes" id="UP001604277"/>
    </source>
</evidence>
<keyword evidence="6" id="KW-1185">Reference proteome</keyword>
<name>A0ABD1T6J0_9LAMI</name>
<dbReference type="Pfam" id="PF02590">
    <property type="entry name" value="SPOUT_MTase"/>
    <property type="match status" value="1"/>
</dbReference>
<dbReference type="PANTHER" id="PTHR33603">
    <property type="entry name" value="METHYLTRANSFERASE"/>
    <property type="match status" value="1"/>
</dbReference>
<accession>A0ABD1T6J0</accession>
<dbReference type="SUPFAM" id="SSF75217">
    <property type="entry name" value="alpha/beta knot"/>
    <property type="match status" value="1"/>
</dbReference>
<gene>
    <name evidence="5" type="ORF">Fot_31974</name>
</gene>
<dbReference type="Gene3D" id="3.40.1280.10">
    <property type="match status" value="1"/>
</dbReference>
<keyword evidence="2" id="KW-0808">Transferase</keyword>
<evidence type="ECO:0000256" key="3">
    <source>
        <dbReference type="ARBA" id="ARBA00022691"/>
    </source>
</evidence>
<organism evidence="5 6">
    <name type="scientific">Forsythia ovata</name>
    <dbReference type="NCBI Taxonomy" id="205694"/>
    <lineage>
        <taxon>Eukaryota</taxon>
        <taxon>Viridiplantae</taxon>
        <taxon>Streptophyta</taxon>
        <taxon>Embryophyta</taxon>
        <taxon>Tracheophyta</taxon>
        <taxon>Spermatophyta</taxon>
        <taxon>Magnoliopsida</taxon>
        <taxon>eudicotyledons</taxon>
        <taxon>Gunneridae</taxon>
        <taxon>Pentapetalae</taxon>
        <taxon>asterids</taxon>
        <taxon>lamiids</taxon>
        <taxon>Lamiales</taxon>
        <taxon>Oleaceae</taxon>
        <taxon>Forsythieae</taxon>
        <taxon>Forsythia</taxon>
    </lineage>
</organism>
<keyword evidence="1 5" id="KW-0489">Methyltransferase</keyword>
<keyword evidence="3" id="KW-0949">S-adenosyl-L-methionine</keyword>
<dbReference type="InterPro" id="IPR029028">
    <property type="entry name" value="Alpha/beta_knot_MTases"/>
</dbReference>
<sequence length="155" mass="17866">MSQKNQNRRLHIQLRRYWSATTKKHHLFSLSNNNDDNVVAITILEFVIFTSIRCYMFEAAASECIKHNMPQGLPNPIEHKDQLQTRGVTNVNQLHRTNFAAWFHTKGASSLLFCIGGPYGHGRQLRRRADVSIKLSSLVLNHEIALVVLIEQLYR</sequence>
<dbReference type="AlphaFoldDB" id="A0ABD1T6J0"/>
<evidence type="ECO:0000313" key="5">
    <source>
        <dbReference type="EMBL" id="KAL2508327.1"/>
    </source>
</evidence>
<proteinExistence type="inferred from homology"/>